<protein>
    <recommendedName>
        <fullName evidence="3">histidine kinase</fullName>
        <ecNumber evidence="3">2.7.13.3</ecNumber>
    </recommendedName>
</protein>
<dbReference type="InterPro" id="IPR005467">
    <property type="entry name" value="His_kinase_dom"/>
</dbReference>
<dbReference type="InterPro" id="IPR004358">
    <property type="entry name" value="Sig_transdc_His_kin-like_C"/>
</dbReference>
<dbReference type="CDD" id="cd00075">
    <property type="entry name" value="HATPase"/>
    <property type="match status" value="1"/>
</dbReference>
<dbReference type="Pfam" id="PF02518">
    <property type="entry name" value="HATPase_c"/>
    <property type="match status" value="1"/>
</dbReference>
<keyword evidence="10" id="KW-1133">Transmembrane helix</keyword>
<keyword evidence="10" id="KW-0472">Membrane</keyword>
<keyword evidence="9" id="KW-0843">Virulence</keyword>
<evidence type="ECO:0000256" key="10">
    <source>
        <dbReference type="SAM" id="Phobius"/>
    </source>
</evidence>
<evidence type="ECO:0000313" key="12">
    <source>
        <dbReference type="EMBL" id="MFC6283325.1"/>
    </source>
</evidence>
<accession>A0ABW1U2H0</accession>
<dbReference type="PRINTS" id="PR00344">
    <property type="entry name" value="BCTRLSENSOR"/>
</dbReference>
<evidence type="ECO:0000256" key="7">
    <source>
        <dbReference type="ARBA" id="ARBA00022777"/>
    </source>
</evidence>
<dbReference type="PROSITE" id="PS50109">
    <property type="entry name" value="HIS_KIN"/>
    <property type="match status" value="1"/>
</dbReference>
<dbReference type="SUPFAM" id="SSF55874">
    <property type="entry name" value="ATPase domain of HSP90 chaperone/DNA topoisomerase II/histidine kinase"/>
    <property type="match status" value="1"/>
</dbReference>
<dbReference type="Gene3D" id="3.30.565.10">
    <property type="entry name" value="Histidine kinase-like ATPase, C-terminal domain"/>
    <property type="match status" value="1"/>
</dbReference>
<keyword evidence="13" id="KW-1185">Reference proteome</keyword>
<dbReference type="SMART" id="SM00387">
    <property type="entry name" value="HATPase_c"/>
    <property type="match status" value="1"/>
</dbReference>
<keyword evidence="5" id="KW-0597">Phosphoprotein</keyword>
<dbReference type="PANTHER" id="PTHR44936">
    <property type="entry name" value="SENSOR PROTEIN CREC"/>
    <property type="match status" value="1"/>
</dbReference>
<evidence type="ECO:0000259" key="11">
    <source>
        <dbReference type="PROSITE" id="PS50109"/>
    </source>
</evidence>
<dbReference type="InterPro" id="IPR050980">
    <property type="entry name" value="2C_sensor_his_kinase"/>
</dbReference>
<dbReference type="InterPro" id="IPR036097">
    <property type="entry name" value="HisK_dim/P_sf"/>
</dbReference>
<keyword evidence="6" id="KW-0808">Transferase</keyword>
<keyword evidence="7 12" id="KW-0418">Kinase</keyword>
<sequence length="478" mass="52832">MNGVHVLTRISFRQLLVLAFLLIAALLGAASLRALFALESLTTQSRESAARALELSAAAQSLTERSVSMERASRQAIVLDDRLLRERFNAEAKDAATVLNRLAGQGVPNALIAQWKSRVRAITAQLSDPAASALEREQQVAREFREMDAISAAIAQQVQQAIEAQNRDLLGKLESSRKSLAQQVISAIVLAVALALAFGIWLTRPLKRLETAIIGLGENRLEETIAIQGPADLQLVAQRLDWLRLRLLELDADKSRFLRHISHELKTPLASLREGVSLLEDGVAGELNDNQREVARILRHNTGVLQGQIEDLLRFNAAAFEARQLHREKTDLVQLVEDQVEAQRLQWQARDLQVRIEGKAVQMEVDPEKIGTALANLVSNAIRFSPIHGVLRIRLSQLADSVRIDLHDEGPGIADADRTRVFEPFFRGERQPADAIRGSGIGLSIVHEYISAHGGRVELLPDGPGAHFRIELPHAFKH</sequence>
<evidence type="ECO:0000313" key="13">
    <source>
        <dbReference type="Proteomes" id="UP001596270"/>
    </source>
</evidence>
<dbReference type="SUPFAM" id="SSF47384">
    <property type="entry name" value="Homodimeric domain of signal transducing histidine kinase"/>
    <property type="match status" value="1"/>
</dbReference>
<dbReference type="PANTHER" id="PTHR44936:SF9">
    <property type="entry name" value="SENSOR PROTEIN CREC"/>
    <property type="match status" value="1"/>
</dbReference>
<keyword evidence="10" id="KW-0812">Transmembrane</keyword>
<dbReference type="RefSeq" id="WP_371437060.1">
    <property type="nucleotide sequence ID" value="NZ_JBHSRS010000082.1"/>
</dbReference>
<dbReference type="InterPro" id="IPR003661">
    <property type="entry name" value="HisK_dim/P_dom"/>
</dbReference>
<dbReference type="SMART" id="SM00388">
    <property type="entry name" value="HisKA"/>
    <property type="match status" value="1"/>
</dbReference>
<dbReference type="InterPro" id="IPR003594">
    <property type="entry name" value="HATPase_dom"/>
</dbReference>
<dbReference type="Proteomes" id="UP001596270">
    <property type="component" value="Unassembled WGS sequence"/>
</dbReference>
<evidence type="ECO:0000256" key="1">
    <source>
        <dbReference type="ARBA" id="ARBA00000085"/>
    </source>
</evidence>
<dbReference type="CDD" id="cd00082">
    <property type="entry name" value="HisKA"/>
    <property type="match status" value="1"/>
</dbReference>
<dbReference type="EC" id="2.7.13.3" evidence="3"/>
<feature type="transmembrane region" description="Helical" evidence="10">
    <location>
        <begin position="184"/>
        <end position="202"/>
    </location>
</feature>
<dbReference type="InterPro" id="IPR036890">
    <property type="entry name" value="HATPase_C_sf"/>
</dbReference>
<evidence type="ECO:0000256" key="4">
    <source>
        <dbReference type="ARBA" id="ARBA00022475"/>
    </source>
</evidence>
<reference evidence="13" key="1">
    <citation type="journal article" date="2019" name="Int. J. Syst. Evol. Microbiol.">
        <title>The Global Catalogue of Microorganisms (GCM) 10K type strain sequencing project: providing services to taxonomists for standard genome sequencing and annotation.</title>
        <authorList>
            <consortium name="The Broad Institute Genomics Platform"/>
            <consortium name="The Broad Institute Genome Sequencing Center for Infectious Disease"/>
            <person name="Wu L."/>
            <person name="Ma J."/>
        </authorList>
    </citation>
    <scope>NUCLEOTIDE SEQUENCE [LARGE SCALE GENOMIC DNA]</scope>
    <source>
        <strain evidence="13">CCUG 39402</strain>
    </source>
</reference>
<dbReference type="Pfam" id="PF00512">
    <property type="entry name" value="HisKA"/>
    <property type="match status" value="1"/>
</dbReference>
<comment type="catalytic activity">
    <reaction evidence="1">
        <text>ATP + protein L-histidine = ADP + protein N-phospho-L-histidine.</text>
        <dbReference type="EC" id="2.7.13.3"/>
    </reaction>
</comment>
<gene>
    <name evidence="12" type="ORF">ACFQND_19030</name>
</gene>
<comment type="subcellular location">
    <subcellularLocation>
        <location evidence="2">Cell membrane</location>
        <topology evidence="2">Multi-pass membrane protein</topology>
    </subcellularLocation>
</comment>
<evidence type="ECO:0000256" key="8">
    <source>
        <dbReference type="ARBA" id="ARBA00023012"/>
    </source>
</evidence>
<name>A0ABW1U2H0_9BURK</name>
<keyword evidence="4" id="KW-1003">Cell membrane</keyword>
<dbReference type="GO" id="GO:0016301">
    <property type="term" value="F:kinase activity"/>
    <property type="evidence" value="ECO:0007669"/>
    <property type="project" value="UniProtKB-KW"/>
</dbReference>
<comment type="caution">
    <text evidence="12">The sequence shown here is derived from an EMBL/GenBank/DDBJ whole genome shotgun (WGS) entry which is preliminary data.</text>
</comment>
<dbReference type="Gene3D" id="1.10.287.130">
    <property type="match status" value="1"/>
</dbReference>
<dbReference type="EMBL" id="JBHSRS010000082">
    <property type="protein sequence ID" value="MFC6283325.1"/>
    <property type="molecule type" value="Genomic_DNA"/>
</dbReference>
<evidence type="ECO:0000256" key="3">
    <source>
        <dbReference type="ARBA" id="ARBA00012438"/>
    </source>
</evidence>
<evidence type="ECO:0000256" key="2">
    <source>
        <dbReference type="ARBA" id="ARBA00004651"/>
    </source>
</evidence>
<evidence type="ECO:0000256" key="5">
    <source>
        <dbReference type="ARBA" id="ARBA00022553"/>
    </source>
</evidence>
<organism evidence="12 13">
    <name type="scientific">Polaromonas aquatica</name>
    <dbReference type="NCBI Taxonomy" id="332657"/>
    <lineage>
        <taxon>Bacteria</taxon>
        <taxon>Pseudomonadati</taxon>
        <taxon>Pseudomonadota</taxon>
        <taxon>Betaproteobacteria</taxon>
        <taxon>Burkholderiales</taxon>
        <taxon>Comamonadaceae</taxon>
        <taxon>Polaromonas</taxon>
    </lineage>
</organism>
<evidence type="ECO:0000256" key="6">
    <source>
        <dbReference type="ARBA" id="ARBA00022679"/>
    </source>
</evidence>
<evidence type="ECO:0000256" key="9">
    <source>
        <dbReference type="ARBA" id="ARBA00023026"/>
    </source>
</evidence>
<feature type="domain" description="Histidine kinase" evidence="11">
    <location>
        <begin position="260"/>
        <end position="476"/>
    </location>
</feature>
<keyword evidence="8" id="KW-0902">Two-component regulatory system</keyword>
<proteinExistence type="predicted"/>